<gene>
    <name evidence="1" type="ORF">NMOB1V02_LOCUS6170</name>
</gene>
<evidence type="ECO:0000313" key="2">
    <source>
        <dbReference type="Proteomes" id="UP000678499"/>
    </source>
</evidence>
<reference evidence="1" key="1">
    <citation type="submission" date="2020-11" db="EMBL/GenBank/DDBJ databases">
        <authorList>
            <person name="Tran Van P."/>
        </authorList>
    </citation>
    <scope>NUCLEOTIDE SEQUENCE</scope>
</reference>
<dbReference type="AlphaFoldDB" id="A0A7R9BQT0"/>
<keyword evidence="2" id="KW-1185">Reference proteome</keyword>
<evidence type="ECO:0000313" key="1">
    <source>
        <dbReference type="EMBL" id="CAD7278468.1"/>
    </source>
</evidence>
<sequence>MYMRILVLGQQAGNAEKLPFLQVTLRTTASCQVISTTYSNVAIGMQHMLLQINEATTKKTVAIGSKTERASLTTKFIEMPISMAQSPELVANYASKSLPHDPGQNWQLHKTADEKINICHAGVH</sequence>
<dbReference type="Proteomes" id="UP000678499">
    <property type="component" value="Unassembled WGS sequence"/>
</dbReference>
<dbReference type="EMBL" id="CAJPEX010001240">
    <property type="protein sequence ID" value="CAG0918620.1"/>
    <property type="molecule type" value="Genomic_DNA"/>
</dbReference>
<accession>A0A7R9BQT0</accession>
<proteinExistence type="predicted"/>
<dbReference type="EMBL" id="OA883277">
    <property type="protein sequence ID" value="CAD7278468.1"/>
    <property type="molecule type" value="Genomic_DNA"/>
</dbReference>
<protein>
    <submittedName>
        <fullName evidence="1">Uncharacterized protein</fullName>
    </submittedName>
</protein>
<organism evidence="1">
    <name type="scientific">Notodromas monacha</name>
    <dbReference type="NCBI Taxonomy" id="399045"/>
    <lineage>
        <taxon>Eukaryota</taxon>
        <taxon>Metazoa</taxon>
        <taxon>Ecdysozoa</taxon>
        <taxon>Arthropoda</taxon>
        <taxon>Crustacea</taxon>
        <taxon>Oligostraca</taxon>
        <taxon>Ostracoda</taxon>
        <taxon>Podocopa</taxon>
        <taxon>Podocopida</taxon>
        <taxon>Cypridocopina</taxon>
        <taxon>Cypridoidea</taxon>
        <taxon>Cyprididae</taxon>
        <taxon>Notodromas</taxon>
    </lineage>
</organism>
<name>A0A7R9BQT0_9CRUS</name>